<keyword evidence="8" id="KW-1185">Reference proteome</keyword>
<feature type="transmembrane region" description="Helical" evidence="6">
    <location>
        <begin position="62"/>
        <end position="80"/>
    </location>
</feature>
<dbReference type="Proteomes" id="UP001597227">
    <property type="component" value="Unassembled WGS sequence"/>
</dbReference>
<dbReference type="RefSeq" id="WP_388039660.1">
    <property type="nucleotide sequence ID" value="NZ_JBHUEK010000025.1"/>
</dbReference>
<name>A0ABW4MR51_9BACI</name>
<feature type="transmembrane region" description="Helical" evidence="6">
    <location>
        <begin position="33"/>
        <end position="50"/>
    </location>
</feature>
<feature type="transmembrane region" description="Helical" evidence="6">
    <location>
        <begin position="333"/>
        <end position="352"/>
    </location>
</feature>
<organism evidence="7 8">
    <name type="scientific">Fredinandcohnia salidurans</name>
    <dbReference type="NCBI Taxonomy" id="2595041"/>
    <lineage>
        <taxon>Bacteria</taxon>
        <taxon>Bacillati</taxon>
        <taxon>Bacillota</taxon>
        <taxon>Bacilli</taxon>
        <taxon>Bacillales</taxon>
        <taxon>Bacillaceae</taxon>
        <taxon>Fredinandcohnia</taxon>
    </lineage>
</organism>
<feature type="transmembrane region" description="Helical" evidence="6">
    <location>
        <begin position="430"/>
        <end position="448"/>
    </location>
</feature>
<dbReference type="PANTHER" id="PTHR30618:SF0">
    <property type="entry name" value="PURINE-URACIL PERMEASE NCS1"/>
    <property type="match status" value="1"/>
</dbReference>
<accession>A0ABW4MR51</accession>
<feature type="transmembrane region" description="Helical" evidence="6">
    <location>
        <begin position="86"/>
        <end position="103"/>
    </location>
</feature>
<dbReference type="EMBL" id="JBHUEK010000025">
    <property type="protein sequence ID" value="MFD1780124.1"/>
    <property type="molecule type" value="Genomic_DNA"/>
</dbReference>
<protein>
    <submittedName>
        <fullName evidence="7">Cytosine permease</fullName>
    </submittedName>
</protein>
<feature type="transmembrane region" description="Helical" evidence="6">
    <location>
        <begin position="210"/>
        <end position="231"/>
    </location>
</feature>
<sequence>MTEFKGSSEHDLLSPALAPIDIKNRDVTARGLGIIWFGMAVQITVFAALAQMTNYFTIGELILIYIIGSIILAISCLIAQDIGLKYGISFAASIVASFGYQGGKIVSVIRTLPSLIFFALNGYIGAQAINEIFKIIFGFDNIYLSLLINVIALIAVTIKGVKGIERFSTFIAPLLVAVGVYMMYIVLSAYNVSLSDTFSMGKTMETSKPWIFGFAVVVGLFFSVVMGINDITKNCRVESTSNTWVRTNKRYFTVSVIGIVPFLVFFTILGNITVVLSGRLDVLVVISELIQKQSIILAVLIQLFIVVAQMSTNTAANLLPSAYVACSLFPKRLNFKVATILVAFLACIIQPWNHMDKLDLVVSLFSTTAGPALAIIGMDYYVFRKRQLSLDDLFNSKGKYKYFKGYNPAALIVYVVATAIGFFFFIDYSFFVSTGLAVVLYYIAAKAFGKMFPVLVTEESVIPPVTESESHVQVN</sequence>
<proteinExistence type="inferred from homology"/>
<dbReference type="PANTHER" id="PTHR30618">
    <property type="entry name" value="NCS1 FAMILY PURINE/PYRIMIDINE TRANSPORTER"/>
    <property type="match status" value="1"/>
</dbReference>
<feature type="transmembrane region" description="Helical" evidence="6">
    <location>
        <begin position="294"/>
        <end position="312"/>
    </location>
</feature>
<comment type="similarity">
    <text evidence="2">Belongs to the purine-cytosine permease (2.A.39) family.</text>
</comment>
<evidence type="ECO:0000256" key="3">
    <source>
        <dbReference type="ARBA" id="ARBA00022692"/>
    </source>
</evidence>
<comment type="caution">
    <text evidence="7">The sequence shown here is derived from an EMBL/GenBank/DDBJ whole genome shotgun (WGS) entry which is preliminary data.</text>
</comment>
<feature type="transmembrane region" description="Helical" evidence="6">
    <location>
        <begin position="251"/>
        <end position="274"/>
    </location>
</feature>
<evidence type="ECO:0000313" key="7">
    <source>
        <dbReference type="EMBL" id="MFD1780124.1"/>
    </source>
</evidence>
<dbReference type="InterPro" id="IPR045225">
    <property type="entry name" value="Uracil/uridine/allantoin_perm"/>
</dbReference>
<keyword evidence="3 6" id="KW-0812">Transmembrane</keyword>
<keyword evidence="4 6" id="KW-1133">Transmembrane helix</keyword>
<dbReference type="Gene3D" id="1.10.4160.10">
    <property type="entry name" value="Hydantoin permease"/>
    <property type="match status" value="1"/>
</dbReference>
<evidence type="ECO:0000313" key="8">
    <source>
        <dbReference type="Proteomes" id="UP001597227"/>
    </source>
</evidence>
<evidence type="ECO:0000256" key="5">
    <source>
        <dbReference type="ARBA" id="ARBA00023136"/>
    </source>
</evidence>
<evidence type="ECO:0000256" key="1">
    <source>
        <dbReference type="ARBA" id="ARBA00004141"/>
    </source>
</evidence>
<feature type="transmembrane region" description="Helical" evidence="6">
    <location>
        <begin position="404"/>
        <end position="424"/>
    </location>
</feature>
<evidence type="ECO:0000256" key="6">
    <source>
        <dbReference type="SAM" id="Phobius"/>
    </source>
</evidence>
<feature type="transmembrane region" description="Helical" evidence="6">
    <location>
        <begin position="364"/>
        <end position="383"/>
    </location>
</feature>
<comment type="subcellular location">
    <subcellularLocation>
        <location evidence="1">Membrane</location>
        <topology evidence="1">Multi-pass membrane protein</topology>
    </subcellularLocation>
</comment>
<reference evidence="8" key="1">
    <citation type="journal article" date="2019" name="Int. J. Syst. Evol. Microbiol.">
        <title>The Global Catalogue of Microorganisms (GCM) 10K type strain sequencing project: providing services to taxonomists for standard genome sequencing and annotation.</title>
        <authorList>
            <consortium name="The Broad Institute Genomics Platform"/>
            <consortium name="The Broad Institute Genome Sequencing Center for Infectious Disease"/>
            <person name="Wu L."/>
            <person name="Ma J."/>
        </authorList>
    </citation>
    <scope>NUCLEOTIDE SEQUENCE [LARGE SCALE GENOMIC DNA]</scope>
    <source>
        <strain evidence="8">CCUG 15531</strain>
    </source>
</reference>
<dbReference type="Pfam" id="PF02133">
    <property type="entry name" value="Transp_cyt_pur"/>
    <property type="match status" value="1"/>
</dbReference>
<feature type="transmembrane region" description="Helical" evidence="6">
    <location>
        <begin position="170"/>
        <end position="190"/>
    </location>
</feature>
<keyword evidence="5 6" id="KW-0472">Membrane</keyword>
<feature type="transmembrane region" description="Helical" evidence="6">
    <location>
        <begin position="142"/>
        <end position="158"/>
    </location>
</feature>
<evidence type="ECO:0000256" key="4">
    <source>
        <dbReference type="ARBA" id="ARBA00022989"/>
    </source>
</evidence>
<dbReference type="InterPro" id="IPR001248">
    <property type="entry name" value="Pur-cyt_permease"/>
</dbReference>
<feature type="transmembrane region" description="Helical" evidence="6">
    <location>
        <begin position="115"/>
        <end position="136"/>
    </location>
</feature>
<gene>
    <name evidence="7" type="ORF">ACFSFW_15770</name>
</gene>
<evidence type="ECO:0000256" key="2">
    <source>
        <dbReference type="ARBA" id="ARBA00008974"/>
    </source>
</evidence>